<protein>
    <recommendedName>
        <fullName evidence="3">General secretion pathway protein M</fullName>
    </recommendedName>
</protein>
<evidence type="ECO:0000313" key="2">
    <source>
        <dbReference type="Proteomes" id="UP000681594"/>
    </source>
</evidence>
<dbReference type="InterPro" id="IPR034756">
    <property type="entry name" value="T2SSM_b"/>
</dbReference>
<accession>A0ABS4AC16</accession>
<sequence>MMTNLSLPVRRLLALALLSLPPLLLWSVLIGPWLDQRAALSARMADALMIEARSLALAARKPAIEAEGESLRQALSGVVDPLPGGSYALAGAELQRRLREAAGRQRAPVSSVETLLEGRAGPGMVGVRGRLQTDAEGLQRLLAELEAGRALLQVHSLTLATMGSGARRVLDVQVELRAPRQEEATR</sequence>
<dbReference type="NCBIfam" id="NF040576">
    <property type="entry name" value="T2SS_GspM_XpsM"/>
    <property type="match status" value="1"/>
</dbReference>
<evidence type="ECO:0008006" key="3">
    <source>
        <dbReference type="Google" id="ProtNLM"/>
    </source>
</evidence>
<proteinExistence type="predicted"/>
<organism evidence="1 2">
    <name type="scientific">Pararoseomonas baculiformis</name>
    <dbReference type="NCBI Taxonomy" id="2820812"/>
    <lineage>
        <taxon>Bacteria</taxon>
        <taxon>Pseudomonadati</taxon>
        <taxon>Pseudomonadota</taxon>
        <taxon>Alphaproteobacteria</taxon>
        <taxon>Acetobacterales</taxon>
        <taxon>Acetobacteraceae</taxon>
        <taxon>Pararoseomonas</taxon>
    </lineage>
</organism>
<name>A0ABS4AC16_9PROT</name>
<keyword evidence="2" id="KW-1185">Reference proteome</keyword>
<gene>
    <name evidence="1" type="ORF">J8J14_07090</name>
</gene>
<reference evidence="1 2" key="1">
    <citation type="submission" date="2021-03" db="EMBL/GenBank/DDBJ databases">
        <authorList>
            <person name="So Y."/>
        </authorList>
    </citation>
    <scope>NUCLEOTIDE SEQUENCE [LARGE SCALE GENOMIC DNA]</scope>
    <source>
        <strain evidence="1 2">SSH11</strain>
    </source>
</reference>
<dbReference type="EMBL" id="JAGIZB010000005">
    <property type="protein sequence ID" value="MBP0444544.1"/>
    <property type="molecule type" value="Genomic_DNA"/>
</dbReference>
<comment type="caution">
    <text evidence="1">The sequence shown here is derived from an EMBL/GenBank/DDBJ whole genome shotgun (WGS) entry which is preliminary data.</text>
</comment>
<evidence type="ECO:0000313" key="1">
    <source>
        <dbReference type="EMBL" id="MBP0444544.1"/>
    </source>
</evidence>
<dbReference type="Proteomes" id="UP000681594">
    <property type="component" value="Unassembled WGS sequence"/>
</dbReference>
<dbReference type="Pfam" id="PF10741">
    <property type="entry name" value="T2SSM_b"/>
    <property type="match status" value="1"/>
</dbReference>
<dbReference type="RefSeq" id="WP_209378772.1">
    <property type="nucleotide sequence ID" value="NZ_JAGIZB010000005.1"/>
</dbReference>